<organism evidence="2 3">
    <name type="scientific">Paramylibacter kogurei</name>
    <dbReference type="NCBI Taxonomy" id="1889778"/>
    <lineage>
        <taxon>Bacteria</taxon>
        <taxon>Pseudomonadati</taxon>
        <taxon>Pseudomonadota</taxon>
        <taxon>Alphaproteobacteria</taxon>
        <taxon>Rhodobacterales</taxon>
        <taxon>Paracoccaceae</taxon>
        <taxon>Paramylibacter</taxon>
    </lineage>
</organism>
<comment type="similarity">
    <text evidence="1">Belongs to the BolA/IbaG family.</text>
</comment>
<dbReference type="InterPro" id="IPR002634">
    <property type="entry name" value="BolA"/>
</dbReference>
<dbReference type="Gene3D" id="3.30.300.90">
    <property type="entry name" value="BolA-like"/>
    <property type="match status" value="1"/>
</dbReference>
<dbReference type="InterPro" id="IPR036065">
    <property type="entry name" value="BolA-like_sf"/>
</dbReference>
<dbReference type="PANTHER" id="PTHR46230">
    <property type="match status" value="1"/>
</dbReference>
<gene>
    <name evidence="2" type="ORF">BFP76_03125</name>
</gene>
<dbReference type="GO" id="GO:0016226">
    <property type="term" value="P:iron-sulfur cluster assembly"/>
    <property type="evidence" value="ECO:0007669"/>
    <property type="project" value="TreeGrafter"/>
</dbReference>
<proteinExistence type="inferred from homology"/>
<dbReference type="OrthoDB" id="9811118at2"/>
<dbReference type="Pfam" id="PF01722">
    <property type="entry name" value="BolA"/>
    <property type="match status" value="1"/>
</dbReference>
<evidence type="ECO:0000313" key="3">
    <source>
        <dbReference type="Proteomes" id="UP000231516"/>
    </source>
</evidence>
<comment type="caution">
    <text evidence="2">The sequence shown here is derived from an EMBL/GenBank/DDBJ whole genome shotgun (WGS) entry which is preliminary data.</text>
</comment>
<protein>
    <submittedName>
        <fullName evidence="2">BolA family transcriptional regulator</fullName>
    </submittedName>
</protein>
<dbReference type="AlphaFoldDB" id="A0A2G5K7G9"/>
<accession>A0A2G5K7G9</accession>
<dbReference type="PANTHER" id="PTHR46230:SF7">
    <property type="entry name" value="BOLA-LIKE PROTEIN 1"/>
    <property type="match status" value="1"/>
</dbReference>
<dbReference type="PIRSF" id="PIRSF003113">
    <property type="entry name" value="BolA"/>
    <property type="match status" value="1"/>
</dbReference>
<dbReference type="SUPFAM" id="SSF82657">
    <property type="entry name" value="BolA-like"/>
    <property type="match status" value="1"/>
</dbReference>
<sequence>MSMLEQIRSKLDAAFVPKVLEVRDDSEDHRGHAGYREGGNTHFSVKIRAAAFDGQSRVAQQRAIYAQLKQEFADGLHALALDVGGADAP</sequence>
<reference evidence="2 3" key="1">
    <citation type="submission" date="2016-08" db="EMBL/GenBank/DDBJ databases">
        <title>Draft genome of Amylibacter sp. strain 4G11.</title>
        <authorList>
            <person name="Wong S.-K."/>
            <person name="Hamasaki K."/>
            <person name="Yoshizawa S."/>
        </authorList>
    </citation>
    <scope>NUCLEOTIDE SEQUENCE [LARGE SCALE GENOMIC DNA]</scope>
    <source>
        <strain evidence="2 3">4G11</strain>
    </source>
</reference>
<evidence type="ECO:0000313" key="2">
    <source>
        <dbReference type="EMBL" id="PIB25069.1"/>
    </source>
</evidence>
<evidence type="ECO:0000256" key="1">
    <source>
        <dbReference type="RuleBase" id="RU003860"/>
    </source>
</evidence>
<name>A0A2G5K7G9_9RHOB</name>
<dbReference type="EMBL" id="MDGM01000012">
    <property type="protein sequence ID" value="PIB25069.1"/>
    <property type="molecule type" value="Genomic_DNA"/>
</dbReference>
<keyword evidence="3" id="KW-1185">Reference proteome</keyword>
<dbReference type="Proteomes" id="UP000231516">
    <property type="component" value="Unassembled WGS sequence"/>
</dbReference>